<sequence length="113" mass="13269">MQQISCRIPGIYSKQLKSIMDKINSNSISTAIRICIRTTYDQYFKYDTTSDTKYKETLLRETIEIREAVFVLMRLINNSELSDNDFSTIKNAINKHSERRTELNMNYINNDDA</sequence>
<dbReference type="RefSeq" id="WP_013009971.1">
    <property type="nucleotide sequence ID" value="NC_013943.1"/>
</dbReference>
<name>D4H4N3_DENA2</name>
<dbReference type="Proteomes" id="UP000002012">
    <property type="component" value="Chromosome"/>
</dbReference>
<dbReference type="HOGENOM" id="CLU_2129373_0_0_0"/>
<protein>
    <submittedName>
        <fullName evidence="1">Uncharacterized protein</fullName>
    </submittedName>
</protein>
<dbReference type="InParanoid" id="D4H4N3"/>
<organism evidence="1 2">
    <name type="scientific">Denitrovibrio acetiphilus (strain DSM 12809 / NBRC 114555 / N2460)</name>
    <dbReference type="NCBI Taxonomy" id="522772"/>
    <lineage>
        <taxon>Bacteria</taxon>
        <taxon>Pseudomonadati</taxon>
        <taxon>Deferribacterota</taxon>
        <taxon>Deferribacteres</taxon>
        <taxon>Deferribacterales</taxon>
        <taxon>Geovibrionaceae</taxon>
        <taxon>Denitrovibrio</taxon>
    </lineage>
</organism>
<gene>
    <name evidence="1" type="ordered locus">Dacet_0638</name>
</gene>
<evidence type="ECO:0000313" key="2">
    <source>
        <dbReference type="Proteomes" id="UP000002012"/>
    </source>
</evidence>
<reference evidence="1 2" key="1">
    <citation type="journal article" date="2010" name="Stand. Genomic Sci.">
        <title>Complete genome sequence of Denitrovibrio acetiphilus type strain (N2460).</title>
        <authorList>
            <person name="Kiss H."/>
            <person name="Lang E."/>
            <person name="Lapidus A."/>
            <person name="Copeland A."/>
            <person name="Nolan M."/>
            <person name="Glavina Del Rio T."/>
            <person name="Chen F."/>
            <person name="Lucas S."/>
            <person name="Tice H."/>
            <person name="Cheng J.F."/>
            <person name="Han C."/>
            <person name="Goodwin L."/>
            <person name="Pitluck S."/>
            <person name="Liolios K."/>
            <person name="Pati A."/>
            <person name="Ivanova N."/>
            <person name="Mavromatis K."/>
            <person name="Chen A."/>
            <person name="Palaniappan K."/>
            <person name="Land M."/>
            <person name="Hauser L."/>
            <person name="Chang Y.J."/>
            <person name="Jeffries C.D."/>
            <person name="Detter J.C."/>
            <person name="Brettin T."/>
            <person name="Spring S."/>
            <person name="Rohde M."/>
            <person name="Goker M."/>
            <person name="Woyke T."/>
            <person name="Bristow J."/>
            <person name="Eisen J.A."/>
            <person name="Markowitz V."/>
            <person name="Hugenholtz P."/>
            <person name="Kyrpides N.C."/>
            <person name="Klenk H.P."/>
        </authorList>
    </citation>
    <scope>NUCLEOTIDE SEQUENCE [LARGE SCALE GENOMIC DNA]</scope>
    <source>
        <strain evidence="2">DSM 12809 / NBRC 114555 / N2460</strain>
    </source>
</reference>
<dbReference type="PaxDb" id="522772-Dacet_0638"/>
<dbReference type="EMBL" id="CP001968">
    <property type="protein sequence ID" value="ADD67427.1"/>
    <property type="molecule type" value="Genomic_DNA"/>
</dbReference>
<dbReference type="AlphaFoldDB" id="D4H4N3"/>
<keyword evidence="2" id="KW-1185">Reference proteome</keyword>
<dbReference type="STRING" id="522772.Dacet_0638"/>
<accession>D4H4N3</accession>
<dbReference type="KEGG" id="dap:Dacet_0638"/>
<proteinExistence type="predicted"/>
<evidence type="ECO:0000313" key="1">
    <source>
        <dbReference type="EMBL" id="ADD67427.1"/>
    </source>
</evidence>